<dbReference type="PANTHER" id="PTHR43591:SF110">
    <property type="entry name" value="RHODANESE DOMAIN-CONTAINING PROTEIN"/>
    <property type="match status" value="1"/>
</dbReference>
<evidence type="ECO:0000313" key="2">
    <source>
        <dbReference type="EMBL" id="CRH06541.1"/>
    </source>
</evidence>
<feature type="domain" description="Methyltransferase type 11" evidence="1">
    <location>
        <begin position="78"/>
        <end position="175"/>
    </location>
</feature>
<name>A0A1S7LL12_MAGMO</name>
<dbReference type="GO" id="GO:0008757">
    <property type="term" value="F:S-adenosylmethionine-dependent methyltransferase activity"/>
    <property type="evidence" value="ECO:0007669"/>
    <property type="project" value="InterPro"/>
</dbReference>
<dbReference type="EMBL" id="LO017727">
    <property type="protein sequence ID" value="CRH06541.1"/>
    <property type="molecule type" value="Genomic_DNA"/>
</dbReference>
<dbReference type="Gene3D" id="3.40.50.150">
    <property type="entry name" value="Vaccinia Virus protein VP39"/>
    <property type="match status" value="1"/>
</dbReference>
<evidence type="ECO:0000259" key="1">
    <source>
        <dbReference type="Pfam" id="PF08241"/>
    </source>
</evidence>
<dbReference type="AlphaFoldDB" id="A0A1S7LL12"/>
<sequence length="324" mass="37339">MEMRDKPQLNKAVAPFLTKYQCGDFKLDEKGCQLVYEANKNLDKSYAKQHTTPLSTHFYKRIEKFIQTVPPQKYGIALDACCGTGQLSLNIMKYHLFEQCYAVDISRPSVELLEKRVKNEGISGVIPMVANVMDSSFDDHYFDCVMGSFFLHHLPDNQAFFREMFRVIKPGGVICMTGEPGIASDHLESFLSRKIDRLFSLFKRGESSRQEKSPQKNQPDNIPVLSDIWIYNERDIVRMMGEVGFTEISINSWGRLQCMGNHLVNYLWFKMFDNNQPALVSRFMQIFHVLDKILFSTHPTDAFCYLRISARKPSLDNDKAPTGR</sequence>
<organism evidence="2">
    <name type="scientific">Magnetococcus massalia (strain MO-1)</name>
    <dbReference type="NCBI Taxonomy" id="451514"/>
    <lineage>
        <taxon>Bacteria</taxon>
        <taxon>Pseudomonadati</taxon>
        <taxon>Pseudomonadota</taxon>
        <taxon>Magnetococcia</taxon>
        <taxon>Magnetococcales</taxon>
        <taxon>Magnetococcaceae</taxon>
        <taxon>Magnetococcus</taxon>
    </lineage>
</organism>
<dbReference type="CDD" id="cd02440">
    <property type="entry name" value="AdoMet_MTases"/>
    <property type="match status" value="1"/>
</dbReference>
<reference evidence="2" key="1">
    <citation type="submission" date="2015-04" db="EMBL/GenBank/DDBJ databases">
        <authorList>
            <person name="Syromyatnikov M.Y."/>
            <person name="Popov V.N."/>
        </authorList>
    </citation>
    <scope>NUCLEOTIDE SEQUENCE</scope>
    <source>
        <strain evidence="2">MO-1</strain>
    </source>
</reference>
<dbReference type="PANTHER" id="PTHR43591">
    <property type="entry name" value="METHYLTRANSFERASE"/>
    <property type="match status" value="1"/>
</dbReference>
<accession>A0A1S7LL12</accession>
<gene>
    <name evidence="2" type="ORF">MAGMO_2382</name>
</gene>
<dbReference type="SUPFAM" id="SSF53335">
    <property type="entry name" value="S-adenosyl-L-methionine-dependent methyltransferases"/>
    <property type="match status" value="1"/>
</dbReference>
<dbReference type="InterPro" id="IPR029063">
    <property type="entry name" value="SAM-dependent_MTases_sf"/>
</dbReference>
<dbReference type="Pfam" id="PF08241">
    <property type="entry name" value="Methyltransf_11"/>
    <property type="match status" value="1"/>
</dbReference>
<dbReference type="InterPro" id="IPR013216">
    <property type="entry name" value="Methyltransf_11"/>
</dbReference>
<proteinExistence type="predicted"/>
<protein>
    <recommendedName>
        <fullName evidence="1">Methyltransferase type 11 domain-containing protein</fullName>
    </recommendedName>
</protein>